<name>A0A5N1GN40_9LACT</name>
<dbReference type="Proteomes" id="UP000327148">
    <property type="component" value="Unassembled WGS sequence"/>
</dbReference>
<evidence type="ECO:0000313" key="4">
    <source>
        <dbReference type="EMBL" id="KAA9301658.1"/>
    </source>
</evidence>
<dbReference type="InterPro" id="IPR011053">
    <property type="entry name" value="Single_hybrid_motif"/>
</dbReference>
<gene>
    <name evidence="4" type="ORF">F6I03_00160</name>
</gene>
<dbReference type="PROSITE" id="PS50968">
    <property type="entry name" value="BIOTINYL_LIPOYL"/>
    <property type="match status" value="1"/>
</dbReference>
<evidence type="ECO:0000256" key="1">
    <source>
        <dbReference type="ARBA" id="ARBA00023267"/>
    </source>
</evidence>
<feature type="compositionally biased region" description="Pro residues" evidence="2">
    <location>
        <begin position="30"/>
        <end position="41"/>
    </location>
</feature>
<proteinExistence type="predicted"/>
<evidence type="ECO:0000256" key="2">
    <source>
        <dbReference type="SAM" id="MobiDB-lite"/>
    </source>
</evidence>
<dbReference type="PANTHER" id="PTHR45266">
    <property type="entry name" value="OXALOACETATE DECARBOXYLASE ALPHA CHAIN"/>
    <property type="match status" value="1"/>
</dbReference>
<sequence length="132" mass="13644">MLRKFRVRLNDKEYMVEMEELTPGFEAPANPAPASPAPAPEAPAAEEPAPAPAAAPASQPGAGEEVTAPMPGTILNVLVQPGDSVAESQAVVVLDAMKMENQIVAPKAGQVTSILVKEGQAVDVGDTLFTVE</sequence>
<dbReference type="InterPro" id="IPR000089">
    <property type="entry name" value="Biotin_lipoyl"/>
</dbReference>
<dbReference type="CDD" id="cd06850">
    <property type="entry name" value="biotinyl_domain"/>
    <property type="match status" value="1"/>
</dbReference>
<dbReference type="EMBL" id="VYWO01000001">
    <property type="protein sequence ID" value="KAA9301658.1"/>
    <property type="molecule type" value="Genomic_DNA"/>
</dbReference>
<dbReference type="InterPro" id="IPR050709">
    <property type="entry name" value="Biotin_Carboxyl_Carrier/Decarb"/>
</dbReference>
<feature type="domain" description="Lipoyl-binding" evidence="3">
    <location>
        <begin position="54"/>
        <end position="132"/>
    </location>
</feature>
<dbReference type="Pfam" id="PF00364">
    <property type="entry name" value="Biotin_lipoyl"/>
    <property type="match status" value="1"/>
</dbReference>
<dbReference type="SUPFAM" id="SSF51230">
    <property type="entry name" value="Single hybrid motif"/>
    <property type="match status" value="1"/>
</dbReference>
<dbReference type="OrthoDB" id="9812676at2"/>
<dbReference type="RefSeq" id="WP_070430380.1">
    <property type="nucleotide sequence ID" value="NZ_VYWO01000001.1"/>
</dbReference>
<dbReference type="PANTHER" id="PTHR45266:SF3">
    <property type="entry name" value="OXALOACETATE DECARBOXYLASE ALPHA CHAIN"/>
    <property type="match status" value="1"/>
</dbReference>
<organism evidence="4 5">
    <name type="scientific">Aerococcus sanguinicola</name>
    <dbReference type="NCBI Taxonomy" id="119206"/>
    <lineage>
        <taxon>Bacteria</taxon>
        <taxon>Bacillati</taxon>
        <taxon>Bacillota</taxon>
        <taxon>Bacilli</taxon>
        <taxon>Lactobacillales</taxon>
        <taxon>Aerococcaceae</taxon>
        <taxon>Aerococcus</taxon>
    </lineage>
</organism>
<feature type="compositionally biased region" description="Low complexity" evidence="2">
    <location>
        <begin position="42"/>
        <end position="65"/>
    </location>
</feature>
<keyword evidence="1" id="KW-0092">Biotin</keyword>
<comment type="caution">
    <text evidence="4">The sequence shown here is derived from an EMBL/GenBank/DDBJ whole genome shotgun (WGS) entry which is preliminary data.</text>
</comment>
<evidence type="ECO:0000259" key="3">
    <source>
        <dbReference type="PROSITE" id="PS50968"/>
    </source>
</evidence>
<evidence type="ECO:0000313" key="5">
    <source>
        <dbReference type="Proteomes" id="UP000327148"/>
    </source>
</evidence>
<accession>A0A5N1GN40</accession>
<reference evidence="4 5" key="1">
    <citation type="submission" date="2019-09" db="EMBL/GenBank/DDBJ databases">
        <title>Draft genome sequence assemblies of isolates from the urinary tract.</title>
        <authorList>
            <person name="Mores C.R."/>
            <person name="Putonti C."/>
            <person name="Wolfe A.J."/>
        </authorList>
    </citation>
    <scope>NUCLEOTIDE SEQUENCE [LARGE SCALE GENOMIC DNA]</scope>
    <source>
        <strain evidence="4 5">UMB623</strain>
    </source>
</reference>
<dbReference type="FunFam" id="2.40.50.100:FF:000003">
    <property type="entry name" value="Acetyl-CoA carboxylase biotin carboxyl carrier protein"/>
    <property type="match status" value="1"/>
</dbReference>
<protein>
    <submittedName>
        <fullName evidence="4">Biotin/lipoyl-binding protein</fullName>
    </submittedName>
</protein>
<dbReference type="Gene3D" id="2.40.50.100">
    <property type="match status" value="1"/>
</dbReference>
<dbReference type="AlphaFoldDB" id="A0A5N1GN40"/>
<feature type="region of interest" description="Disordered" evidence="2">
    <location>
        <begin position="20"/>
        <end position="68"/>
    </location>
</feature>